<evidence type="ECO:0000313" key="6">
    <source>
        <dbReference type="EMBL" id="TXB63163.1"/>
    </source>
</evidence>
<keyword evidence="3" id="KW-1133">Transmembrane helix</keyword>
<comment type="caution">
    <text evidence="6">The sequence shown here is derived from an EMBL/GenBank/DDBJ whole genome shotgun (WGS) entry which is preliminary data.</text>
</comment>
<dbReference type="Pfam" id="PF06803">
    <property type="entry name" value="DUF1232"/>
    <property type="match status" value="1"/>
</dbReference>
<dbReference type="OrthoDB" id="9800034at2"/>
<evidence type="ECO:0000256" key="3">
    <source>
        <dbReference type="ARBA" id="ARBA00022989"/>
    </source>
</evidence>
<dbReference type="InterPro" id="IPR016983">
    <property type="entry name" value="UCP031804"/>
</dbReference>
<sequence length="128" mass="14513">MKNPFKPYIKKFSEQAFWQKIRNYGRQAGLKTVYTALLLFYAYRRKETPAWAKNIMLGTLGYFLSPIDAVPDLTPVLGYTDDIGVLAFGLVTIAAYVDEGVRSKAKSRLSTWFGAYDEEALAEVDEKL</sequence>
<name>A0A5C6RLN1_9BACT</name>
<dbReference type="GO" id="GO:0012505">
    <property type="term" value="C:endomembrane system"/>
    <property type="evidence" value="ECO:0007669"/>
    <property type="project" value="UniProtKB-SubCell"/>
</dbReference>
<dbReference type="EMBL" id="VOOR01000018">
    <property type="protein sequence ID" value="TXB63163.1"/>
    <property type="molecule type" value="Genomic_DNA"/>
</dbReference>
<evidence type="ECO:0000256" key="4">
    <source>
        <dbReference type="ARBA" id="ARBA00023136"/>
    </source>
</evidence>
<evidence type="ECO:0000313" key="7">
    <source>
        <dbReference type="Proteomes" id="UP000321580"/>
    </source>
</evidence>
<keyword evidence="2" id="KW-0812">Transmembrane</keyword>
<dbReference type="RefSeq" id="WP_147167413.1">
    <property type="nucleotide sequence ID" value="NZ_VOOR01000018.1"/>
</dbReference>
<dbReference type="AlphaFoldDB" id="A0A5C6RLN1"/>
<reference evidence="6 7" key="1">
    <citation type="submission" date="2019-08" db="EMBL/GenBank/DDBJ databases">
        <title>Genome of Phaeodactylibacter luteus.</title>
        <authorList>
            <person name="Bowman J.P."/>
        </authorList>
    </citation>
    <scope>NUCLEOTIDE SEQUENCE [LARGE SCALE GENOMIC DNA]</scope>
    <source>
        <strain evidence="6 7">KCTC 42180</strain>
    </source>
</reference>
<feature type="domain" description="DUF1232" evidence="5">
    <location>
        <begin position="53"/>
        <end position="88"/>
    </location>
</feature>
<dbReference type="PIRSF" id="PIRSF031804">
    <property type="entry name" value="UCP031804"/>
    <property type="match status" value="1"/>
</dbReference>
<gene>
    <name evidence="6" type="ORF">FRY97_10155</name>
</gene>
<accession>A0A5C6RLN1</accession>
<organism evidence="6 7">
    <name type="scientific">Phaeodactylibacter luteus</name>
    <dbReference type="NCBI Taxonomy" id="1564516"/>
    <lineage>
        <taxon>Bacteria</taxon>
        <taxon>Pseudomonadati</taxon>
        <taxon>Bacteroidota</taxon>
        <taxon>Saprospiria</taxon>
        <taxon>Saprospirales</taxon>
        <taxon>Haliscomenobacteraceae</taxon>
        <taxon>Phaeodactylibacter</taxon>
    </lineage>
</organism>
<keyword evidence="4" id="KW-0472">Membrane</keyword>
<keyword evidence="7" id="KW-1185">Reference proteome</keyword>
<dbReference type="Proteomes" id="UP000321580">
    <property type="component" value="Unassembled WGS sequence"/>
</dbReference>
<evidence type="ECO:0000256" key="1">
    <source>
        <dbReference type="ARBA" id="ARBA00004127"/>
    </source>
</evidence>
<dbReference type="InterPro" id="IPR010652">
    <property type="entry name" value="DUF1232"/>
</dbReference>
<protein>
    <submittedName>
        <fullName evidence="6">DUF1232 domain-containing protein</fullName>
    </submittedName>
</protein>
<evidence type="ECO:0000259" key="5">
    <source>
        <dbReference type="Pfam" id="PF06803"/>
    </source>
</evidence>
<comment type="subcellular location">
    <subcellularLocation>
        <location evidence="1">Endomembrane system</location>
        <topology evidence="1">Multi-pass membrane protein</topology>
    </subcellularLocation>
</comment>
<evidence type="ECO:0000256" key="2">
    <source>
        <dbReference type="ARBA" id="ARBA00022692"/>
    </source>
</evidence>
<proteinExistence type="predicted"/>